<dbReference type="Pfam" id="PF18911">
    <property type="entry name" value="PKD_4"/>
    <property type="match status" value="1"/>
</dbReference>
<feature type="domain" description="PKD" evidence="1">
    <location>
        <begin position="217"/>
        <end position="276"/>
    </location>
</feature>
<dbReference type="RefSeq" id="WP_103052820.1">
    <property type="nucleotide sequence ID" value="NZ_POWF01000009.1"/>
</dbReference>
<dbReference type="SMART" id="SM00089">
    <property type="entry name" value="PKD"/>
    <property type="match status" value="1"/>
</dbReference>
<dbReference type="InterPro" id="IPR000601">
    <property type="entry name" value="PKD_dom"/>
</dbReference>
<proteinExistence type="predicted"/>
<dbReference type="Pfam" id="PF13585">
    <property type="entry name" value="CHU_C"/>
    <property type="match status" value="1"/>
</dbReference>
<name>A0A2K1DWF5_9FLAO</name>
<dbReference type="EMBL" id="POWF01000009">
    <property type="protein sequence ID" value="PNQ72333.1"/>
    <property type="molecule type" value="Genomic_DNA"/>
</dbReference>
<dbReference type="InterPro" id="IPR022409">
    <property type="entry name" value="PKD/Chitinase_dom"/>
</dbReference>
<sequence length="2507" mass="260606">MKTITHKINLPSYVIIILLFVHGLAMGQTPSKETTEVVDMGVTNTDSLAETALNADSCSANDFTLGNFYLADINGDPLDNNCTPGTPQSAYIFAFFNANTGAGRYSLYIDYDVFINGEFSYHVNDCLFEGQALPVGQNTQVQQINWNCGDQIQLRNFYMSWQANAGRPCAPNPSKCYFDADGFQVNAPLIANFSTAVVCDSLSLQFTDGTTGGDIDNPYNYVWNFGDGSPNSNAQNPTHTFPAPGDYTVTLTVTDNDGVVDDQSYFVTVYAPLVGLTLDASNVACNGGTTGTITASGVSGGFGTYTYSISPEPAGYVQNNNEFSNLPAGTYTVTVTDDNNCAISEDATIVVSDNTAPVIGAPTDINVEGCDADDVTNGALTSLPYSTTPAVITELQFLAEGGTFTEDNVAEITYQDTASGTCPTTIIREFTITDDCGQSASDIQTITIDDTIAPAAPSAPADITYQCSTDVPAPSDLTATDACAGDITVTGVDSTDNTDPCNVIITRTWTFTDSCNNETVISQTITVSDTTAPVAPSAPADTAFQCLTDVPAAGDLTATDNCDGDITVTGVDSTDNTDPCNVIITRSWTFTDSCNNETVISQTITVSDTTAPVAPSAPADAVYQCLTDVPAPGDLTATDNCVGDITVTGVDSTDNSDPCNVIITRSWTFTDSCNNETVISQTITVSDTIAPVAPSAPVDAAYQCLTDVPAPGDLTATDNCVGDITVTGIDNTDNSDPCNVIITRSWTFTDSCNNETVISQTITVSDTTAPIAPSAPADIAYQCLTDVPAPGDLTATDNCAGDIIVTGVDVTDNSDPCNIIITRTWTFADACNNSSSVSQTITVADTIAPNITTVGADQTVLCDGTGNTSEFQAWLDTNAGANATDNCSNVTWTYEILNVIDQCGETSRTLVRFIATDDCDNANTTTALFTIIDLIPPTLDSPAADLTVECDGSGNTTDLNDWLNSNGGATATDICSNVTWSNNFTGLSDDCGETGSATVTFTATDDCGNEISSTATFTIQDTQNPVAPSAPADITYECIGDVPVAGDLTATDNCSGDITVTAVDATDNTDPCNVVITRTWTFTDDCNNTSSVSQTITVTDTIAPTIDTPAGDISIECDGTGNNGAIEDWLNNNGGAVASDNCSNVTWTNNYGGTASDCSAAIEVTFTATDACGNSTSTTASYAIQDTTPPAVTPASNETVECDGSGNLTQLNDWLNNNGGATATDDCSAVAWSNDFTGLSDDCGETGSATVTFTATDGCGNESFTTATFTIQDTVAPTAPSAPADITYECIGDVPAPSDLTATDDCSGDITVTAVDATDSSDPCNVIITRTWTFTDDCNNASSVSQTITVADTIAPVAPSAPADMTYECVGDVPAPGDLTATDNCSGDITVTAVDATDSSDPCNVVITRTWTFTDDCNNASSVAQTITISDTIPPVAPSAPADITYECVGDVPVAGDLTATDNCSGDITVTAVDATDNTDPCNVIITRTWTFTDDCNNTSSVSQTITVTDTIAPTIDTPAGDISIECDGTGNNGAIEDWLNNNGGAVASDNCSDVTWTNNYGGTASDCSAAIEVTFTATDACGNSTSVTASYAIQDTEAPDVTPAADATVECDGSGNLSELNDWLNNNGGATATDDCSAVSWSNDFTALSDECGETGSATVTFTATDGCGNETSTTATFTIQDTVAPTAPSAPADITYECIGDVPAPGDLTATDDCSGDITATAVDATDDSNPCNVIITRTWTFTDACNNTSSISQTITVADTIAPTASNPEAISVQCIDDVPAADISVVTDAADNCSTPVVAFVGDSSDGQTCPETITRTYSVTDACNNSIEVTQTITVGDTIAPTASNPEAISVQCIDDVPAADISVVTDAADNCSTPVVAFVGDSSDGQACPETITRTYSVTDACNNSIEVTQTITVGDTIAPTASNPEAISVQCIDDVPAADISVVTDAADNCSTPVVAFVGDSSDGQACPETITRTYSVTDACNNSIEVTQTITVGDTIAPTASNPEAISVQCIDDVPAADISVVTDAADNCSTPVVAFVGDSSDGQTCPETITRTYSVTDACNNSIEVTQTITVGDTIAPTASNPEAISVQCIDDVPAADISVVTDAADNCSTPVVAFVGDSSDGQTCPETITRTYSVTDACNNSIEVTQTITVGDTIAPDAPEAPADATYSCIVDVPDMMPLSTTDNCDGELTSQGVETMDNSDLCNVVITRTWDFEDACGNMTSVSQTINVIDTTPPSVTNDLSDITVTCDAIPDPPVLQFDECSTNVEIIGDNPQVTSTFDINNPGDYQIVWTWNVIDHCNLKAVFTQNVFVEFQDFVTTRTDDRCTDDGAIDLFEYYSGDDTSGTWEVISGDTTLDGSIFDPLEVELGDYIFSYSVEDGGCLSTTEVVITVNDDCVVLPCDDITVSTAVTPNGDQWNEYFEVSGIEDCGFTIDLKIFNRWGAMIFEASSYNNDWNGTAHSSSFGNSDKVPTGTYYYIINLKNSGRKPITGYFYVGTK</sequence>
<dbReference type="InterPro" id="IPR006626">
    <property type="entry name" value="PbH1"/>
</dbReference>
<dbReference type="SUPFAM" id="SSF49299">
    <property type="entry name" value="PKD domain"/>
    <property type="match status" value="1"/>
</dbReference>
<dbReference type="SMART" id="SM00710">
    <property type="entry name" value="PbH1"/>
    <property type="match status" value="8"/>
</dbReference>
<dbReference type="InterPro" id="IPR026341">
    <property type="entry name" value="T9SS_type_B"/>
</dbReference>
<organism evidence="2 3">
    <name type="scientific">Hanstruepera neustonica</name>
    <dbReference type="NCBI Taxonomy" id="1445657"/>
    <lineage>
        <taxon>Bacteria</taxon>
        <taxon>Pseudomonadati</taxon>
        <taxon>Bacteroidota</taxon>
        <taxon>Flavobacteriia</taxon>
        <taxon>Flavobacteriales</taxon>
        <taxon>Flavobacteriaceae</taxon>
        <taxon>Hanstruepera</taxon>
    </lineage>
</organism>
<evidence type="ECO:0000313" key="3">
    <source>
        <dbReference type="Proteomes" id="UP000236641"/>
    </source>
</evidence>
<keyword evidence="3" id="KW-1185">Reference proteome</keyword>
<dbReference type="Gene3D" id="2.60.40.10">
    <property type="entry name" value="Immunoglobulins"/>
    <property type="match status" value="1"/>
</dbReference>
<evidence type="ECO:0000259" key="1">
    <source>
        <dbReference type="PROSITE" id="PS50093"/>
    </source>
</evidence>
<dbReference type="Proteomes" id="UP000236641">
    <property type="component" value="Unassembled WGS sequence"/>
</dbReference>
<dbReference type="InterPro" id="IPR057078">
    <property type="entry name" value="HYR-4C"/>
</dbReference>
<dbReference type="InterPro" id="IPR035986">
    <property type="entry name" value="PKD_dom_sf"/>
</dbReference>
<dbReference type="CDD" id="cd00146">
    <property type="entry name" value="PKD"/>
    <property type="match status" value="1"/>
</dbReference>
<accession>A0A2K1DWF5</accession>
<comment type="caution">
    <text evidence="2">The sequence shown here is derived from an EMBL/GenBank/DDBJ whole genome shotgun (WGS) entry which is preliminary data.</text>
</comment>
<dbReference type="InterPro" id="IPR013783">
    <property type="entry name" value="Ig-like_fold"/>
</dbReference>
<dbReference type="PROSITE" id="PS50093">
    <property type="entry name" value="PKD"/>
    <property type="match status" value="1"/>
</dbReference>
<dbReference type="OrthoDB" id="599464at2"/>
<evidence type="ECO:0000313" key="2">
    <source>
        <dbReference type="EMBL" id="PNQ72333.1"/>
    </source>
</evidence>
<dbReference type="Pfam" id="PF23237">
    <property type="entry name" value="HYR_4C"/>
    <property type="match status" value="16"/>
</dbReference>
<protein>
    <recommendedName>
        <fullName evidence="1">PKD domain-containing protein</fullName>
    </recommendedName>
</protein>
<dbReference type="NCBIfam" id="TIGR04131">
    <property type="entry name" value="Bac_Flav_CTERM"/>
    <property type="match status" value="1"/>
</dbReference>
<gene>
    <name evidence="2" type="ORF">C1T31_12350</name>
</gene>
<reference evidence="2 3" key="1">
    <citation type="submission" date="2018-01" db="EMBL/GenBank/DDBJ databases">
        <title>The draft genome of Hanstruepera neustonica JCM19743.</title>
        <authorList>
            <person name="He R.-H."/>
            <person name="Du Z.-J."/>
        </authorList>
    </citation>
    <scope>NUCLEOTIDE SEQUENCE [LARGE SCALE GENOMIC DNA]</scope>
    <source>
        <strain evidence="2 3">JCM19743</strain>
    </source>
</reference>